<gene>
    <name evidence="5" type="ORF">GCM10010280_66350</name>
</gene>
<protein>
    <recommendedName>
        <fullName evidence="4">Methyltransferase type 11 domain-containing protein</fullName>
    </recommendedName>
</protein>
<dbReference type="Gene3D" id="3.40.50.150">
    <property type="entry name" value="Vaccinia Virus protein VP39"/>
    <property type="match status" value="1"/>
</dbReference>
<accession>A0A918C6F6</accession>
<dbReference type="GO" id="GO:0008757">
    <property type="term" value="F:S-adenosylmethionine-dependent methyltransferase activity"/>
    <property type="evidence" value="ECO:0007669"/>
    <property type="project" value="InterPro"/>
</dbReference>
<name>A0A918C6F6_9ACTN</name>
<dbReference type="AlphaFoldDB" id="A0A918C6F6"/>
<evidence type="ECO:0000313" key="5">
    <source>
        <dbReference type="EMBL" id="GGR09246.1"/>
    </source>
</evidence>
<comment type="caution">
    <text evidence="5">The sequence shown here is derived from an EMBL/GenBank/DDBJ whole genome shotgun (WGS) entry which is preliminary data.</text>
</comment>
<feature type="domain" description="Methyltransferase type 11" evidence="4">
    <location>
        <begin position="44"/>
        <end position="139"/>
    </location>
</feature>
<dbReference type="InterPro" id="IPR029063">
    <property type="entry name" value="SAM-dependent_MTases_sf"/>
</dbReference>
<sequence length="254" mass="28215">MSRVYDDERLAGVYQGGNEMPDASLRDWVHLIGSFAGRSSPAVVEIGAGTGMFCSAMARWLAPSGVVGVDASLPMLTQAQRLNSHPAVHYLAGTAEAVPTRSDLFDLAVLSRVIHHLPDRVRVARELARILKPGGVTVIRTTFRERLDARVYDYWPRLRELDEQRFPSQPEVLEDFAAAGFTARTVTSFARPVTASLRDYHARMRSQPQSKFTQLTVAEFREGLRRLQSDAQDEPTTCPVPVTERYDIAVLSSS</sequence>
<proteinExistence type="predicted"/>
<dbReference type="PANTHER" id="PTHR43464">
    <property type="entry name" value="METHYLTRANSFERASE"/>
    <property type="match status" value="1"/>
</dbReference>
<keyword evidence="6" id="KW-1185">Reference proteome</keyword>
<dbReference type="Pfam" id="PF08241">
    <property type="entry name" value="Methyltransf_11"/>
    <property type="match status" value="1"/>
</dbReference>
<evidence type="ECO:0000256" key="1">
    <source>
        <dbReference type="ARBA" id="ARBA00022603"/>
    </source>
</evidence>
<evidence type="ECO:0000256" key="3">
    <source>
        <dbReference type="ARBA" id="ARBA00022691"/>
    </source>
</evidence>
<organism evidence="5 6">
    <name type="scientific">Streptomyces pilosus</name>
    <dbReference type="NCBI Taxonomy" id="28893"/>
    <lineage>
        <taxon>Bacteria</taxon>
        <taxon>Bacillati</taxon>
        <taxon>Actinomycetota</taxon>
        <taxon>Actinomycetes</taxon>
        <taxon>Kitasatosporales</taxon>
        <taxon>Streptomycetaceae</taxon>
        <taxon>Streptomyces</taxon>
    </lineage>
</organism>
<reference evidence="5" key="2">
    <citation type="submission" date="2020-09" db="EMBL/GenBank/DDBJ databases">
        <authorList>
            <person name="Sun Q."/>
            <person name="Ohkuma M."/>
        </authorList>
    </citation>
    <scope>NUCLEOTIDE SEQUENCE</scope>
    <source>
        <strain evidence="5">JCM 4403</strain>
    </source>
</reference>
<evidence type="ECO:0000259" key="4">
    <source>
        <dbReference type="Pfam" id="PF08241"/>
    </source>
</evidence>
<dbReference type="InterPro" id="IPR013216">
    <property type="entry name" value="Methyltransf_11"/>
</dbReference>
<keyword evidence="2" id="KW-0808">Transferase</keyword>
<dbReference type="PANTHER" id="PTHR43464:SF19">
    <property type="entry name" value="UBIQUINONE BIOSYNTHESIS O-METHYLTRANSFERASE, MITOCHONDRIAL"/>
    <property type="match status" value="1"/>
</dbReference>
<dbReference type="RefSeq" id="WP_189561743.1">
    <property type="nucleotide sequence ID" value="NZ_BMTU01000022.1"/>
</dbReference>
<dbReference type="Proteomes" id="UP000656732">
    <property type="component" value="Unassembled WGS sequence"/>
</dbReference>
<keyword evidence="3" id="KW-0949">S-adenosyl-L-methionine</keyword>
<evidence type="ECO:0000256" key="2">
    <source>
        <dbReference type="ARBA" id="ARBA00022679"/>
    </source>
</evidence>
<dbReference type="GO" id="GO:0032259">
    <property type="term" value="P:methylation"/>
    <property type="evidence" value="ECO:0007669"/>
    <property type="project" value="UniProtKB-KW"/>
</dbReference>
<dbReference type="SUPFAM" id="SSF53335">
    <property type="entry name" value="S-adenosyl-L-methionine-dependent methyltransferases"/>
    <property type="match status" value="1"/>
</dbReference>
<keyword evidence="1" id="KW-0489">Methyltransferase</keyword>
<dbReference type="CDD" id="cd02440">
    <property type="entry name" value="AdoMet_MTases"/>
    <property type="match status" value="1"/>
</dbReference>
<dbReference type="EMBL" id="BMTU01000022">
    <property type="protein sequence ID" value="GGR09246.1"/>
    <property type="molecule type" value="Genomic_DNA"/>
</dbReference>
<reference evidence="5" key="1">
    <citation type="journal article" date="2014" name="Int. J. Syst. Evol. Microbiol.">
        <title>Complete genome sequence of Corynebacterium casei LMG S-19264T (=DSM 44701T), isolated from a smear-ripened cheese.</title>
        <authorList>
            <consortium name="US DOE Joint Genome Institute (JGI-PGF)"/>
            <person name="Walter F."/>
            <person name="Albersmeier A."/>
            <person name="Kalinowski J."/>
            <person name="Ruckert C."/>
        </authorList>
    </citation>
    <scope>NUCLEOTIDE SEQUENCE</scope>
    <source>
        <strain evidence="5">JCM 4403</strain>
    </source>
</reference>
<evidence type="ECO:0000313" key="6">
    <source>
        <dbReference type="Proteomes" id="UP000656732"/>
    </source>
</evidence>